<evidence type="ECO:0000256" key="1">
    <source>
        <dbReference type="ARBA" id="ARBA00004651"/>
    </source>
</evidence>
<reference evidence="12" key="1">
    <citation type="journal article" date="2020" name="mSystems">
        <title>Genome- and Community-Level Interaction Insights into Carbon Utilization and Element Cycling Functions of Hydrothermarchaeota in Hydrothermal Sediment.</title>
        <authorList>
            <person name="Zhou Z."/>
            <person name="Liu Y."/>
            <person name="Xu W."/>
            <person name="Pan J."/>
            <person name="Luo Z.H."/>
            <person name="Li M."/>
        </authorList>
    </citation>
    <scope>NUCLEOTIDE SEQUENCE [LARGE SCALE GENOMIC DNA]</scope>
    <source>
        <strain evidence="12">SpSt-289</strain>
    </source>
</reference>
<organism evidence="12">
    <name type="scientific">Caldilinea aerophila</name>
    <dbReference type="NCBI Taxonomy" id="133453"/>
    <lineage>
        <taxon>Bacteria</taxon>
        <taxon>Bacillati</taxon>
        <taxon>Chloroflexota</taxon>
        <taxon>Caldilineae</taxon>
        <taxon>Caldilineales</taxon>
        <taxon>Caldilineaceae</taxon>
        <taxon>Caldilinea</taxon>
    </lineage>
</organism>
<dbReference type="EMBL" id="DSMG01000198">
    <property type="protein sequence ID" value="HDX33663.1"/>
    <property type="molecule type" value="Genomic_DNA"/>
</dbReference>
<dbReference type="PANTHER" id="PTHR43302:SF5">
    <property type="entry name" value="TRANSPORTER ARSB-RELATED"/>
    <property type="match status" value="1"/>
</dbReference>
<feature type="transmembrane region" description="Helical" evidence="10">
    <location>
        <begin position="33"/>
        <end position="50"/>
    </location>
</feature>
<keyword evidence="8 10" id="KW-1133">Transmembrane helix</keyword>
<proteinExistence type="inferred from homology"/>
<feature type="transmembrane region" description="Helical" evidence="10">
    <location>
        <begin position="342"/>
        <end position="367"/>
    </location>
</feature>
<comment type="subcellular location">
    <subcellularLocation>
        <location evidence="1">Cell membrane</location>
        <topology evidence="1">Multi-pass membrane protein</topology>
    </subcellularLocation>
</comment>
<feature type="transmembrane region" description="Helical" evidence="10">
    <location>
        <begin position="226"/>
        <end position="256"/>
    </location>
</feature>
<name>A0A7C1JDK4_9CHLR</name>
<comment type="similarity">
    <text evidence="2">Belongs to the ArsB family.</text>
</comment>
<feature type="transmembrane region" description="Helical" evidence="10">
    <location>
        <begin position="268"/>
        <end position="286"/>
    </location>
</feature>
<keyword evidence="4" id="KW-0813">Transport</keyword>
<feature type="transmembrane region" description="Helical" evidence="10">
    <location>
        <begin position="98"/>
        <end position="126"/>
    </location>
</feature>
<evidence type="ECO:0000256" key="7">
    <source>
        <dbReference type="ARBA" id="ARBA00022849"/>
    </source>
</evidence>
<evidence type="ECO:0000256" key="3">
    <source>
        <dbReference type="ARBA" id="ARBA00009843"/>
    </source>
</evidence>
<dbReference type="InterPro" id="IPR000802">
    <property type="entry name" value="Arsenical_pump_ArsB"/>
</dbReference>
<evidence type="ECO:0000256" key="8">
    <source>
        <dbReference type="ARBA" id="ARBA00022989"/>
    </source>
</evidence>
<feature type="transmembrane region" description="Helical" evidence="10">
    <location>
        <begin position="6"/>
        <end position="26"/>
    </location>
</feature>
<evidence type="ECO:0000313" key="12">
    <source>
        <dbReference type="EMBL" id="HDX33663.1"/>
    </source>
</evidence>
<dbReference type="PANTHER" id="PTHR43302">
    <property type="entry name" value="TRANSPORTER ARSB-RELATED"/>
    <property type="match status" value="1"/>
</dbReference>
<keyword evidence="6 10" id="KW-0812">Transmembrane</keyword>
<evidence type="ECO:0000256" key="5">
    <source>
        <dbReference type="ARBA" id="ARBA00022475"/>
    </source>
</evidence>
<keyword evidence="5" id="KW-1003">Cell membrane</keyword>
<dbReference type="AlphaFoldDB" id="A0A7C1JDK4"/>
<sequence length="408" mass="43957">MTPFQLAALLIIVVTLIGVAIGRWPWLRMNRATIALTGATVLIAMGAISLEDAYAALDLDTLTLLFAMMVINYNLRRAGFFQVVANRVIHHAHSARQLLAYVIVVSGVLSAIFLNDTIVIVFTPLVLDLCTALKQRPIPYLIALVTAANIGSVATIIGNPQNMVIGVASGIPFNTFTLYLVPVALAGMVVIWGVVALLYRADLREKLAKEPVVYVHTEQPLLRKSLFATAVMMTGFVLGFPIPLAALVGAAILLISRRREPEAVFREIDLSLLVFFGGLFIVTGAIESVGLSERLFVVAQPLAEQGVAALSLVAVALSNLVSNVPAVLLFRPYIPEFPNPTQAWLTLAMSTTLAGNLTLLGSVANLIVAEIAYRRDVNLSFTEYLKAGPLITAISLTIGILWLTWAFA</sequence>
<dbReference type="GO" id="GO:0046685">
    <property type="term" value="P:response to arsenic-containing substance"/>
    <property type="evidence" value="ECO:0007669"/>
    <property type="project" value="UniProtKB-KW"/>
</dbReference>
<evidence type="ECO:0000256" key="9">
    <source>
        <dbReference type="ARBA" id="ARBA00023136"/>
    </source>
</evidence>
<dbReference type="GO" id="GO:0005886">
    <property type="term" value="C:plasma membrane"/>
    <property type="evidence" value="ECO:0007669"/>
    <property type="project" value="UniProtKB-SubCell"/>
</dbReference>
<feature type="transmembrane region" description="Helical" evidence="10">
    <location>
        <begin position="178"/>
        <end position="199"/>
    </location>
</feature>
<evidence type="ECO:0000256" key="6">
    <source>
        <dbReference type="ARBA" id="ARBA00022692"/>
    </source>
</evidence>
<evidence type="ECO:0000256" key="2">
    <source>
        <dbReference type="ARBA" id="ARBA00006433"/>
    </source>
</evidence>
<dbReference type="Pfam" id="PF03600">
    <property type="entry name" value="CitMHS"/>
    <property type="match status" value="1"/>
</dbReference>
<feature type="transmembrane region" description="Helical" evidence="10">
    <location>
        <begin position="306"/>
        <end position="330"/>
    </location>
</feature>
<keyword evidence="9 10" id="KW-0472">Membrane</keyword>
<protein>
    <submittedName>
        <fullName evidence="12">Anion transporter</fullName>
    </submittedName>
</protein>
<feature type="transmembrane region" description="Helical" evidence="10">
    <location>
        <begin position="387"/>
        <end position="407"/>
    </location>
</feature>
<evidence type="ECO:0000256" key="4">
    <source>
        <dbReference type="ARBA" id="ARBA00022448"/>
    </source>
</evidence>
<dbReference type="CDD" id="cd01117">
    <property type="entry name" value="YbiR_permease"/>
    <property type="match status" value="1"/>
</dbReference>
<evidence type="ECO:0000256" key="10">
    <source>
        <dbReference type="SAM" id="Phobius"/>
    </source>
</evidence>
<accession>A0A7C1JDK4</accession>
<dbReference type="GO" id="GO:0015105">
    <property type="term" value="F:arsenite transmembrane transporter activity"/>
    <property type="evidence" value="ECO:0007669"/>
    <property type="project" value="InterPro"/>
</dbReference>
<gene>
    <name evidence="12" type="ORF">ENQ20_19595</name>
</gene>
<dbReference type="InterPro" id="IPR004680">
    <property type="entry name" value="Cit_transptr-like_dom"/>
</dbReference>
<keyword evidence="7" id="KW-0059">Arsenical resistance</keyword>
<evidence type="ECO:0000259" key="11">
    <source>
        <dbReference type="Pfam" id="PF03600"/>
    </source>
</evidence>
<comment type="similarity">
    <text evidence="3">Belongs to the CitM (TC 2.A.11) transporter family.</text>
</comment>
<comment type="caution">
    <text evidence="12">The sequence shown here is derived from an EMBL/GenBank/DDBJ whole genome shotgun (WGS) entry which is preliminary data.</text>
</comment>
<dbReference type="PRINTS" id="PR00758">
    <property type="entry name" value="ARSENICPUMP"/>
</dbReference>
<feature type="domain" description="Citrate transporter-like" evidence="11">
    <location>
        <begin position="26"/>
        <end position="353"/>
    </location>
</feature>
<feature type="transmembrane region" description="Helical" evidence="10">
    <location>
        <begin position="138"/>
        <end position="157"/>
    </location>
</feature>